<feature type="transmembrane region" description="Helical" evidence="7">
    <location>
        <begin position="167"/>
        <end position="188"/>
    </location>
</feature>
<evidence type="ECO:0000256" key="2">
    <source>
        <dbReference type="ARBA" id="ARBA00012438"/>
    </source>
</evidence>
<protein>
    <recommendedName>
        <fullName evidence="2">histidine kinase</fullName>
        <ecNumber evidence="2">2.7.13.3</ecNumber>
    </recommendedName>
</protein>
<feature type="transmembrane region" description="Helical" evidence="7">
    <location>
        <begin position="113"/>
        <end position="128"/>
    </location>
</feature>
<feature type="transmembrane region" description="Helical" evidence="7">
    <location>
        <begin position="59"/>
        <end position="78"/>
    </location>
</feature>
<keyword evidence="7" id="KW-0812">Transmembrane</keyword>
<dbReference type="FunFam" id="3.30.565.10:FF:000010">
    <property type="entry name" value="Sensor histidine kinase RcsC"/>
    <property type="match status" value="1"/>
</dbReference>
<keyword evidence="6" id="KW-0902">Two-component regulatory system</keyword>
<evidence type="ECO:0000256" key="5">
    <source>
        <dbReference type="ARBA" id="ARBA00022777"/>
    </source>
</evidence>
<organism evidence="9 10">
    <name type="scientific">Bradyrhizobium erythrophlei</name>
    <dbReference type="NCBI Taxonomy" id="1437360"/>
    <lineage>
        <taxon>Bacteria</taxon>
        <taxon>Pseudomonadati</taxon>
        <taxon>Pseudomonadota</taxon>
        <taxon>Alphaproteobacteria</taxon>
        <taxon>Hyphomicrobiales</taxon>
        <taxon>Nitrobacteraceae</taxon>
        <taxon>Bradyrhizobium</taxon>
    </lineage>
</organism>
<proteinExistence type="predicted"/>
<dbReference type="PANTHER" id="PTHR43047">
    <property type="entry name" value="TWO-COMPONENT HISTIDINE PROTEIN KINASE"/>
    <property type="match status" value="1"/>
</dbReference>
<comment type="catalytic activity">
    <reaction evidence="1">
        <text>ATP + protein L-histidine = ADP + protein N-phospho-L-histidine.</text>
        <dbReference type="EC" id="2.7.13.3"/>
    </reaction>
</comment>
<evidence type="ECO:0000256" key="4">
    <source>
        <dbReference type="ARBA" id="ARBA00022679"/>
    </source>
</evidence>
<dbReference type="Pfam" id="PF02518">
    <property type="entry name" value="HATPase_c"/>
    <property type="match status" value="1"/>
</dbReference>
<dbReference type="CDD" id="cd16922">
    <property type="entry name" value="HATPase_EvgS-ArcB-TorS-like"/>
    <property type="match status" value="1"/>
</dbReference>
<evidence type="ECO:0000313" key="9">
    <source>
        <dbReference type="EMBL" id="SHI09268.1"/>
    </source>
</evidence>
<dbReference type="RefSeq" id="WP_079606173.1">
    <property type="nucleotide sequence ID" value="NZ_LT670817.1"/>
</dbReference>
<dbReference type="OrthoDB" id="9810730at2"/>
<dbReference type="Pfam" id="PF00512">
    <property type="entry name" value="HisKA"/>
    <property type="match status" value="1"/>
</dbReference>
<dbReference type="SMART" id="SM00388">
    <property type="entry name" value="HisKA"/>
    <property type="match status" value="1"/>
</dbReference>
<keyword evidence="4" id="KW-0808">Transferase</keyword>
<dbReference type="AlphaFoldDB" id="A0A1M5YBQ3"/>
<evidence type="ECO:0000256" key="6">
    <source>
        <dbReference type="ARBA" id="ARBA00023012"/>
    </source>
</evidence>
<dbReference type="SMART" id="SM00387">
    <property type="entry name" value="HATPase_c"/>
    <property type="match status" value="1"/>
</dbReference>
<dbReference type="Gene3D" id="3.30.565.10">
    <property type="entry name" value="Histidine kinase-like ATPase, C-terminal domain"/>
    <property type="match status" value="1"/>
</dbReference>
<dbReference type="GO" id="GO:0009927">
    <property type="term" value="F:histidine phosphotransfer kinase activity"/>
    <property type="evidence" value="ECO:0007669"/>
    <property type="project" value="TreeGrafter"/>
</dbReference>
<evidence type="ECO:0000256" key="3">
    <source>
        <dbReference type="ARBA" id="ARBA00022553"/>
    </source>
</evidence>
<feature type="transmembrane region" description="Helical" evidence="7">
    <location>
        <begin position="90"/>
        <end position="107"/>
    </location>
</feature>
<dbReference type="PANTHER" id="PTHR43047:SF72">
    <property type="entry name" value="OSMOSENSING HISTIDINE PROTEIN KINASE SLN1"/>
    <property type="match status" value="1"/>
</dbReference>
<reference evidence="9 10" key="1">
    <citation type="submission" date="2016-11" db="EMBL/GenBank/DDBJ databases">
        <authorList>
            <person name="Jaros S."/>
            <person name="Januszkiewicz K."/>
            <person name="Wedrychowicz H."/>
        </authorList>
    </citation>
    <scope>NUCLEOTIDE SEQUENCE [LARGE SCALE GENOMIC DNA]</scope>
    <source>
        <strain evidence="9 10">GAS138</strain>
    </source>
</reference>
<name>A0A1M5YBQ3_9BRAD</name>
<dbReference type="GO" id="GO:0000155">
    <property type="term" value="F:phosphorelay sensor kinase activity"/>
    <property type="evidence" value="ECO:0007669"/>
    <property type="project" value="InterPro"/>
</dbReference>
<feature type="domain" description="Histidine kinase" evidence="8">
    <location>
        <begin position="230"/>
        <end position="453"/>
    </location>
</feature>
<dbReference type="InterPro" id="IPR004358">
    <property type="entry name" value="Sig_transdc_His_kin-like_C"/>
</dbReference>
<dbReference type="InterPro" id="IPR003594">
    <property type="entry name" value="HATPase_dom"/>
</dbReference>
<keyword evidence="3" id="KW-0597">Phosphoprotein</keyword>
<evidence type="ECO:0000259" key="8">
    <source>
        <dbReference type="PROSITE" id="PS50109"/>
    </source>
</evidence>
<dbReference type="Gene3D" id="1.10.287.130">
    <property type="match status" value="1"/>
</dbReference>
<evidence type="ECO:0000256" key="1">
    <source>
        <dbReference type="ARBA" id="ARBA00000085"/>
    </source>
</evidence>
<gene>
    <name evidence="9" type="ORF">SAMN05443248_8111</name>
</gene>
<dbReference type="InterPro" id="IPR003661">
    <property type="entry name" value="HisK_dim/P_dom"/>
</dbReference>
<accession>A0A1M5YBQ3</accession>
<dbReference type="EMBL" id="LT670817">
    <property type="protein sequence ID" value="SHI09268.1"/>
    <property type="molecule type" value="Genomic_DNA"/>
</dbReference>
<dbReference type="CDD" id="cd00082">
    <property type="entry name" value="HisKA"/>
    <property type="match status" value="1"/>
</dbReference>
<feature type="transmembrane region" description="Helical" evidence="7">
    <location>
        <begin position="135"/>
        <end position="155"/>
    </location>
</feature>
<keyword evidence="5 9" id="KW-0418">Kinase</keyword>
<dbReference type="PRINTS" id="PR00344">
    <property type="entry name" value="BCTRLSENSOR"/>
</dbReference>
<dbReference type="InterPro" id="IPR005467">
    <property type="entry name" value="His_kinase_dom"/>
</dbReference>
<keyword evidence="7" id="KW-1133">Transmembrane helix</keyword>
<dbReference type="SUPFAM" id="SSF47384">
    <property type="entry name" value="Homodimeric domain of signal transducing histidine kinase"/>
    <property type="match status" value="1"/>
</dbReference>
<dbReference type="GO" id="GO:0005886">
    <property type="term" value="C:plasma membrane"/>
    <property type="evidence" value="ECO:0007669"/>
    <property type="project" value="TreeGrafter"/>
</dbReference>
<evidence type="ECO:0000256" key="7">
    <source>
        <dbReference type="SAM" id="Phobius"/>
    </source>
</evidence>
<keyword evidence="7" id="KW-0472">Membrane</keyword>
<sequence length="475" mass="52573">MWILNFSLRIIDWFIPDAAKSERSELNLARNFVFTHLAGPLLSQSISVFLYLSDPDPGIACWTVIVCIWLFWTLPFVYKWTGNLQRTAVVTVELLAFTSLFGAYFYGGVSSPFLPWLIVSLLLGFFYLSKSPSLVVALFVFNILGFCAAHSLWGFPELVSKEDLATVGWISILSATIYMSWMAIYYANMMSMSSEIERETESHRETALRLREAKDMADVANRTKSIFLAKMSHELRTPLNAVIGFSEILLENAEFEGKGETRKADLRRINSAGQHLLSLVTDVLDLSKIESNSIELKIEQFDLPETIRGIVANVEPMVSKNGNKLVVRCADDLGTVSTDATKLRQATLNLLSNAAKFTEGGTITLSAYRRRSPAGDWIEIQVQDTGIGITRSDLSNLFQNFGQANRTTSTKYGGTGLGLALSQRICGLMGGGITATSEIGRGSCFTIRVLAWMNEETLTEERSIPLAAPEFATAV</sequence>
<dbReference type="InterPro" id="IPR036890">
    <property type="entry name" value="HATPase_C_sf"/>
</dbReference>
<dbReference type="InterPro" id="IPR036097">
    <property type="entry name" value="HisK_dim/P_sf"/>
</dbReference>
<dbReference type="Proteomes" id="UP000189796">
    <property type="component" value="Chromosome I"/>
</dbReference>
<evidence type="ECO:0000313" key="10">
    <source>
        <dbReference type="Proteomes" id="UP000189796"/>
    </source>
</evidence>
<dbReference type="SUPFAM" id="SSF55874">
    <property type="entry name" value="ATPase domain of HSP90 chaperone/DNA topoisomerase II/histidine kinase"/>
    <property type="match status" value="1"/>
</dbReference>
<dbReference type="EC" id="2.7.13.3" evidence="2"/>
<dbReference type="PROSITE" id="PS50109">
    <property type="entry name" value="HIS_KIN"/>
    <property type="match status" value="1"/>
</dbReference>